<accession>X1SJB6</accession>
<gene>
    <name evidence="1" type="ORF">S12H4_08902</name>
</gene>
<comment type="caution">
    <text evidence="1">The sequence shown here is derived from an EMBL/GenBank/DDBJ whole genome shotgun (WGS) entry which is preliminary data.</text>
</comment>
<name>X1SJB6_9ZZZZ</name>
<proteinExistence type="predicted"/>
<sequence length="188" mass="21648">MSNNNTEGNLLDNFTFFVIPSWGNLLGYPTLGKYANHRVSKITQDLIIFFGGSEGAVSTERGTLYYLFGIGYYYTKFELQSGRYITDNRQLTGLILPDFVYDHLATSKNITLENDRDVIVSENLFKLPIDLSYKSETKRTFIQGTLMRNLFIPYKDIILELMETLKKPQSFQIDKTGPMLLSTHWDLN</sequence>
<protein>
    <submittedName>
        <fullName evidence="1">Uncharacterized protein</fullName>
    </submittedName>
</protein>
<evidence type="ECO:0000313" key="1">
    <source>
        <dbReference type="EMBL" id="GAI67889.1"/>
    </source>
</evidence>
<organism evidence="1">
    <name type="scientific">marine sediment metagenome</name>
    <dbReference type="NCBI Taxonomy" id="412755"/>
    <lineage>
        <taxon>unclassified sequences</taxon>
        <taxon>metagenomes</taxon>
        <taxon>ecological metagenomes</taxon>
    </lineage>
</organism>
<dbReference type="AlphaFoldDB" id="X1SJB6"/>
<reference evidence="1" key="1">
    <citation type="journal article" date="2014" name="Front. Microbiol.">
        <title>High frequency of phylogenetically diverse reductive dehalogenase-homologous genes in deep subseafloor sedimentary metagenomes.</title>
        <authorList>
            <person name="Kawai M."/>
            <person name="Futagami T."/>
            <person name="Toyoda A."/>
            <person name="Takaki Y."/>
            <person name="Nishi S."/>
            <person name="Hori S."/>
            <person name="Arai W."/>
            <person name="Tsubouchi T."/>
            <person name="Morono Y."/>
            <person name="Uchiyama I."/>
            <person name="Ito T."/>
            <person name="Fujiyama A."/>
            <person name="Inagaki F."/>
            <person name="Takami H."/>
        </authorList>
    </citation>
    <scope>NUCLEOTIDE SEQUENCE</scope>
    <source>
        <strain evidence="1">Expedition CK06-06</strain>
    </source>
</reference>
<dbReference type="EMBL" id="BARW01003510">
    <property type="protein sequence ID" value="GAI67889.1"/>
    <property type="molecule type" value="Genomic_DNA"/>
</dbReference>